<proteinExistence type="predicted"/>
<keyword evidence="1" id="KW-0326">Glycosidase</keyword>
<name>C9ZEJ1_STRSW</name>
<evidence type="ECO:0000313" key="2">
    <source>
        <dbReference type="Proteomes" id="UP000001444"/>
    </source>
</evidence>
<organism evidence="1 2">
    <name type="scientific">Streptomyces scabiei (strain 87.22)</name>
    <dbReference type="NCBI Taxonomy" id="680198"/>
    <lineage>
        <taxon>Bacteria</taxon>
        <taxon>Bacillati</taxon>
        <taxon>Actinomycetota</taxon>
        <taxon>Actinomycetes</taxon>
        <taxon>Kitasatosporales</taxon>
        <taxon>Streptomycetaceae</taxon>
        <taxon>Streptomyces</taxon>
    </lineage>
</organism>
<dbReference type="KEGG" id="scb:SCAB_2341"/>
<dbReference type="AlphaFoldDB" id="C9ZEJ1"/>
<evidence type="ECO:0000313" key="1">
    <source>
        <dbReference type="EMBL" id="CBG67450.1"/>
    </source>
</evidence>
<keyword evidence="1" id="KW-0378">Hydrolase</keyword>
<dbReference type="EMBL" id="FN554889">
    <property type="protein sequence ID" value="CBG67450.1"/>
    <property type="molecule type" value="Genomic_DNA"/>
</dbReference>
<dbReference type="Proteomes" id="UP000001444">
    <property type="component" value="Chromosome"/>
</dbReference>
<dbReference type="GO" id="GO:0016798">
    <property type="term" value="F:hydrolase activity, acting on glycosyl bonds"/>
    <property type="evidence" value="ECO:0007669"/>
    <property type="project" value="UniProtKB-KW"/>
</dbReference>
<keyword evidence="2" id="KW-1185">Reference proteome</keyword>
<reference evidence="1 2" key="1">
    <citation type="journal article" date="2010" name="Mol. Plant Microbe Interact.">
        <title>Streptomyces scabies 87-22 contains a coronafacic acid-like biosynthetic cluster that contributes to plant-microbe interactions.</title>
        <authorList>
            <person name="Bignell D.R."/>
            <person name="Seipke R.F."/>
            <person name="Huguet-Tapia J.C."/>
            <person name="Chambers A.H."/>
            <person name="Parry R.J."/>
            <person name="Loria R."/>
        </authorList>
    </citation>
    <scope>NUCLEOTIDE SEQUENCE [LARGE SCALE GENOMIC DNA]</scope>
    <source>
        <strain evidence="1 2">87.22</strain>
    </source>
</reference>
<accession>C9ZEJ1</accession>
<dbReference type="HOGENOM" id="CLU_1626180_0_0_11"/>
<gene>
    <name evidence="1" type="ordered locus">SCAB_2341</name>
</gene>
<dbReference type="Gene3D" id="2.60.120.260">
    <property type="entry name" value="Galactose-binding domain-like"/>
    <property type="match status" value="1"/>
</dbReference>
<dbReference type="InterPro" id="IPR008979">
    <property type="entry name" value="Galactose-bd-like_sf"/>
</dbReference>
<dbReference type="eggNOG" id="COG3408">
    <property type="taxonomic scope" value="Bacteria"/>
</dbReference>
<dbReference type="SUPFAM" id="SSF49785">
    <property type="entry name" value="Galactose-binding domain-like"/>
    <property type="match status" value="1"/>
</dbReference>
<protein>
    <submittedName>
        <fullName evidence="1">Putative glycosidase</fullName>
    </submittedName>
</protein>
<sequence length="163" mass="17454">MSTGDFPRGRWHGHWIAAELPEFAVDPTSVGGDLLPAGFSRAQFRRTFDLETASGVPDRAPLRVSADSRYLLWVNGVEVGRGLIRCQPRRLRYDEYDIAGLLRPGRNVIAVLVTYYGHANSFWQPAASSGVMGRDAQLATGTGVGAGKGLRAGSTAELLPAGG</sequence>
<dbReference type="STRING" id="680198.SCAB_2341"/>